<organism evidence="3 4">
    <name type="scientific">Triticum turgidum subsp. durum</name>
    <name type="common">Durum wheat</name>
    <name type="synonym">Triticum durum</name>
    <dbReference type="NCBI Taxonomy" id="4567"/>
    <lineage>
        <taxon>Eukaryota</taxon>
        <taxon>Viridiplantae</taxon>
        <taxon>Streptophyta</taxon>
        <taxon>Embryophyta</taxon>
        <taxon>Tracheophyta</taxon>
        <taxon>Spermatophyta</taxon>
        <taxon>Magnoliopsida</taxon>
        <taxon>Liliopsida</taxon>
        <taxon>Poales</taxon>
        <taxon>Poaceae</taxon>
        <taxon>BOP clade</taxon>
        <taxon>Pooideae</taxon>
        <taxon>Triticodae</taxon>
        <taxon>Triticeae</taxon>
        <taxon>Triticinae</taxon>
        <taxon>Triticum</taxon>
    </lineage>
</organism>
<reference evidence="3 4" key="1">
    <citation type="submission" date="2017-09" db="EMBL/GenBank/DDBJ databases">
        <authorList>
            <consortium name="International Durum Wheat Genome Sequencing Consortium (IDWGSC)"/>
            <person name="Milanesi L."/>
        </authorList>
    </citation>
    <scope>NUCLEOTIDE SEQUENCE [LARGE SCALE GENOMIC DNA]</scope>
    <source>
        <strain evidence="4">cv. Svevo</strain>
    </source>
</reference>
<proteinExistence type="predicted"/>
<dbReference type="InterPro" id="IPR013201">
    <property type="entry name" value="Prot_inhib_I29"/>
</dbReference>
<keyword evidence="4" id="KW-1185">Reference proteome</keyword>
<dbReference type="AlphaFoldDB" id="A0A9R1RGW6"/>
<accession>A0A9R1RGW6</accession>
<dbReference type="EMBL" id="LT934114">
    <property type="protein sequence ID" value="VAH41074.1"/>
    <property type="molecule type" value="Genomic_DNA"/>
</dbReference>
<gene>
    <name evidence="3" type="ORF">TRITD_2Bv1G017930</name>
</gene>
<name>A0A9R1RGW6_TRITD</name>
<evidence type="ECO:0000313" key="3">
    <source>
        <dbReference type="EMBL" id="VAH41074.1"/>
    </source>
</evidence>
<feature type="domain" description="Cathepsin propeptide inhibitor" evidence="2">
    <location>
        <begin position="39"/>
        <end position="96"/>
    </location>
</feature>
<evidence type="ECO:0000313" key="4">
    <source>
        <dbReference type="Proteomes" id="UP000324705"/>
    </source>
</evidence>
<dbReference type="Pfam" id="PF08246">
    <property type="entry name" value="Inhibitor_I29"/>
    <property type="match status" value="1"/>
</dbReference>
<dbReference type="SUPFAM" id="SSF54001">
    <property type="entry name" value="Cysteine proteinases"/>
    <property type="match status" value="1"/>
</dbReference>
<feature type="signal peptide" evidence="1">
    <location>
        <begin position="1"/>
        <end position="25"/>
    </location>
</feature>
<evidence type="ECO:0000259" key="2">
    <source>
        <dbReference type="SMART" id="SM00848"/>
    </source>
</evidence>
<protein>
    <recommendedName>
        <fullName evidence="2">Cathepsin propeptide inhibitor domain-containing protein</fullName>
    </recommendedName>
</protein>
<dbReference type="InterPro" id="IPR038765">
    <property type="entry name" value="Papain-like_cys_pep_sf"/>
</dbReference>
<dbReference type="SMART" id="SM00848">
    <property type="entry name" value="Inhibitor_I29"/>
    <property type="match status" value="1"/>
</dbReference>
<evidence type="ECO:0000256" key="1">
    <source>
        <dbReference type="SAM" id="SignalP"/>
    </source>
</evidence>
<dbReference type="Gramene" id="TRITD2Bv1G017930.3">
    <property type="protein sequence ID" value="TRITD2Bv1G017930.3"/>
    <property type="gene ID" value="TRITD2Bv1G017930"/>
</dbReference>
<dbReference type="Gene3D" id="3.90.70.10">
    <property type="entry name" value="Cysteine proteinases"/>
    <property type="match status" value="1"/>
</dbReference>
<dbReference type="Proteomes" id="UP000324705">
    <property type="component" value="Chromosome 2B"/>
</dbReference>
<sequence>MAFSPGTWPVITTTILLAWAAAASGRGINVGDMLMMDRFLRWQAAHNRSYPSMGGRLRRFQVYRGNVEYIDATNRRGNLTYQLRENQFADLTREEFLAKFTSYDGDYRTEDDNAVITTAQGANANMWSSGGVDVFLNPASVDWRAKGAVVPPKAQTSSCCK</sequence>
<feature type="chain" id="PRO_5040484971" description="Cathepsin propeptide inhibitor domain-containing protein" evidence="1">
    <location>
        <begin position="26"/>
        <end position="161"/>
    </location>
</feature>
<keyword evidence="1" id="KW-0732">Signal</keyword>